<comment type="catalytic activity">
    <reaction evidence="1">
        <text>Thiol-dependent hydrolysis of ester, thioester, amide, peptide and isopeptide bonds formed by the C-terminal Gly of ubiquitin (a 76-residue protein attached to proteins as an intracellular targeting signal).</text>
        <dbReference type="EC" id="3.4.19.12"/>
    </reaction>
</comment>
<evidence type="ECO:0000313" key="10">
    <source>
        <dbReference type="Proteomes" id="UP000188320"/>
    </source>
</evidence>
<organism evidence="9 10">
    <name type="scientific">Zancudomyces culisetae</name>
    <name type="common">Gut fungus</name>
    <name type="synonym">Smittium culisetae</name>
    <dbReference type="NCBI Taxonomy" id="1213189"/>
    <lineage>
        <taxon>Eukaryota</taxon>
        <taxon>Fungi</taxon>
        <taxon>Fungi incertae sedis</taxon>
        <taxon>Zoopagomycota</taxon>
        <taxon>Kickxellomycotina</taxon>
        <taxon>Harpellomycetes</taxon>
        <taxon>Harpellales</taxon>
        <taxon>Legeriomycetaceae</taxon>
        <taxon>Zancudomyces</taxon>
    </lineage>
</organism>
<evidence type="ECO:0000256" key="6">
    <source>
        <dbReference type="ARBA" id="ARBA00022807"/>
    </source>
</evidence>
<dbReference type="OrthoDB" id="65596at2759"/>
<keyword evidence="4" id="KW-0833">Ubl conjugation pathway</keyword>
<evidence type="ECO:0000259" key="8">
    <source>
        <dbReference type="Pfam" id="PF21403"/>
    </source>
</evidence>
<feature type="region of interest" description="Disordered" evidence="7">
    <location>
        <begin position="84"/>
        <end position="147"/>
    </location>
</feature>
<keyword evidence="5" id="KW-0378">Hydrolase</keyword>
<protein>
    <recommendedName>
        <fullName evidence="2">ubiquitinyl hydrolase 1</fullName>
        <ecNumber evidence="2">3.4.19.12</ecNumber>
    </recommendedName>
</protein>
<dbReference type="Gene3D" id="3.10.20.90">
    <property type="entry name" value="Phosphatidylinositol 3-kinase Catalytic Subunit, Chain A, domain 1"/>
    <property type="match status" value="1"/>
</dbReference>
<dbReference type="EC" id="3.4.19.12" evidence="2"/>
<reference evidence="10" key="1">
    <citation type="submission" date="2017-01" db="EMBL/GenBank/DDBJ databases">
        <authorList>
            <person name="Wang Y."/>
            <person name="White M."/>
            <person name="Kvist S."/>
            <person name="Moncalvo J.-M."/>
        </authorList>
    </citation>
    <scope>NUCLEOTIDE SEQUENCE [LARGE SCALE GENOMIC DNA]</scope>
    <source>
        <strain evidence="10">COL-18-3</strain>
    </source>
</reference>
<evidence type="ECO:0000313" key="9">
    <source>
        <dbReference type="EMBL" id="OMH86007.1"/>
    </source>
</evidence>
<sequence>MKFRVRTSQGTANVGDENLTLESSFGDLCKYISEKANIQPNNILVKSGYPPKTINPTNEGVKLAHLGLRDNEVLTVSPIVLDAEPEEVHKSKPEKLSKKQHSSGSGSGSGSGSARRGNIATMEEIKNEQEQNEKTKGNKGKEYRVEDSVGKMQMKREEMLDDNSCLFRAISFIIYGVQDYYLDMRQIVDHHQPSIANG</sequence>
<gene>
    <name evidence="9" type="ORF">AX774_g426</name>
</gene>
<dbReference type="Proteomes" id="UP000188320">
    <property type="component" value="Unassembled WGS sequence"/>
</dbReference>
<evidence type="ECO:0000256" key="2">
    <source>
        <dbReference type="ARBA" id="ARBA00012759"/>
    </source>
</evidence>
<proteinExistence type="predicted"/>
<keyword evidence="10" id="KW-1185">Reference proteome</keyword>
<accession>A0A1R1PYH9</accession>
<evidence type="ECO:0000256" key="4">
    <source>
        <dbReference type="ARBA" id="ARBA00022786"/>
    </source>
</evidence>
<keyword evidence="3" id="KW-0645">Protease</keyword>
<evidence type="ECO:0000256" key="7">
    <source>
        <dbReference type="SAM" id="MobiDB-lite"/>
    </source>
</evidence>
<dbReference type="InterPro" id="IPR048857">
    <property type="entry name" value="OTU1_Ubl"/>
</dbReference>
<feature type="compositionally biased region" description="Basic and acidic residues" evidence="7">
    <location>
        <begin position="86"/>
        <end position="97"/>
    </location>
</feature>
<feature type="compositionally biased region" description="Basic and acidic residues" evidence="7">
    <location>
        <begin position="123"/>
        <end position="147"/>
    </location>
</feature>
<dbReference type="GO" id="GO:0004843">
    <property type="term" value="F:cysteine-type deubiquitinase activity"/>
    <property type="evidence" value="ECO:0007669"/>
    <property type="project" value="UniProtKB-EC"/>
</dbReference>
<evidence type="ECO:0000256" key="5">
    <source>
        <dbReference type="ARBA" id="ARBA00022801"/>
    </source>
</evidence>
<dbReference type="Gene3D" id="3.90.70.80">
    <property type="match status" value="1"/>
</dbReference>
<name>A0A1R1PYH9_ZANCU</name>
<dbReference type="AlphaFoldDB" id="A0A1R1PYH9"/>
<dbReference type="CDD" id="cd17059">
    <property type="entry name" value="Ubl_OTU1"/>
    <property type="match status" value="1"/>
</dbReference>
<dbReference type="EMBL" id="LSSK01000024">
    <property type="protein sequence ID" value="OMH86007.1"/>
    <property type="molecule type" value="Genomic_DNA"/>
</dbReference>
<evidence type="ECO:0000256" key="1">
    <source>
        <dbReference type="ARBA" id="ARBA00000707"/>
    </source>
</evidence>
<dbReference type="GO" id="GO:0006508">
    <property type="term" value="P:proteolysis"/>
    <property type="evidence" value="ECO:0007669"/>
    <property type="project" value="UniProtKB-KW"/>
</dbReference>
<feature type="domain" description="OTU1 Ubl" evidence="8">
    <location>
        <begin position="1"/>
        <end position="54"/>
    </location>
</feature>
<keyword evidence="6" id="KW-0788">Thiol protease</keyword>
<comment type="caution">
    <text evidence="9">The sequence shown here is derived from an EMBL/GenBank/DDBJ whole genome shotgun (WGS) entry which is preliminary data.</text>
</comment>
<evidence type="ECO:0000256" key="3">
    <source>
        <dbReference type="ARBA" id="ARBA00022670"/>
    </source>
</evidence>
<dbReference type="Pfam" id="PF21403">
    <property type="entry name" value="OTU1_UBXL"/>
    <property type="match status" value="1"/>
</dbReference>